<dbReference type="AlphaFoldDB" id="A0A5C6EJI0"/>
<organism evidence="1 2">
    <name type="scientific">Rubripirellula tenax</name>
    <dbReference type="NCBI Taxonomy" id="2528015"/>
    <lineage>
        <taxon>Bacteria</taxon>
        <taxon>Pseudomonadati</taxon>
        <taxon>Planctomycetota</taxon>
        <taxon>Planctomycetia</taxon>
        <taxon>Pirellulales</taxon>
        <taxon>Pirellulaceae</taxon>
        <taxon>Rubripirellula</taxon>
    </lineage>
</organism>
<gene>
    <name evidence="1" type="ORF">Poly51_45850</name>
</gene>
<evidence type="ECO:0000313" key="1">
    <source>
        <dbReference type="EMBL" id="TWU48684.1"/>
    </source>
</evidence>
<keyword evidence="2" id="KW-1185">Reference proteome</keyword>
<dbReference type="Proteomes" id="UP000318288">
    <property type="component" value="Unassembled WGS sequence"/>
</dbReference>
<evidence type="ECO:0000313" key="2">
    <source>
        <dbReference type="Proteomes" id="UP000318288"/>
    </source>
</evidence>
<accession>A0A5C6EJI0</accession>
<comment type="caution">
    <text evidence="1">The sequence shown here is derived from an EMBL/GenBank/DDBJ whole genome shotgun (WGS) entry which is preliminary data.</text>
</comment>
<sequence>MVAVAQQSLRESILQIDRPHFQLICTGFRLNIMCFFTAHRRFDKSLGDEFTSFINWTGFRQIDELVSADTMMCPNLVTELVDKDWKHNVHADNRVFWFRDLDYLMERIEFNPRVHNILSLSRMRTAPGVVADQFEFCGYDILDSYESLSVLTNCGGFPGVFDSSEVNRYALVDDRVRADDIAERLRDSNPDCPHCRHCSVWSVARYAHV</sequence>
<reference evidence="1 2" key="1">
    <citation type="submission" date="2019-02" db="EMBL/GenBank/DDBJ databases">
        <title>Deep-cultivation of Planctomycetes and their phenomic and genomic characterization uncovers novel biology.</title>
        <authorList>
            <person name="Wiegand S."/>
            <person name="Jogler M."/>
            <person name="Boedeker C."/>
            <person name="Pinto D."/>
            <person name="Vollmers J."/>
            <person name="Rivas-Marin E."/>
            <person name="Kohn T."/>
            <person name="Peeters S.H."/>
            <person name="Heuer A."/>
            <person name="Rast P."/>
            <person name="Oberbeckmann S."/>
            <person name="Bunk B."/>
            <person name="Jeske O."/>
            <person name="Meyerdierks A."/>
            <person name="Storesund J.E."/>
            <person name="Kallscheuer N."/>
            <person name="Luecker S."/>
            <person name="Lage O.M."/>
            <person name="Pohl T."/>
            <person name="Merkel B.J."/>
            <person name="Hornburger P."/>
            <person name="Mueller R.-W."/>
            <person name="Bruemmer F."/>
            <person name="Labrenz M."/>
            <person name="Spormann A.M."/>
            <person name="Op Den Camp H."/>
            <person name="Overmann J."/>
            <person name="Amann R."/>
            <person name="Jetten M.S.M."/>
            <person name="Mascher T."/>
            <person name="Medema M.H."/>
            <person name="Devos D.P."/>
            <person name="Kaster A.-K."/>
            <person name="Ovreas L."/>
            <person name="Rohde M."/>
            <person name="Galperin M.Y."/>
            <person name="Jogler C."/>
        </authorList>
    </citation>
    <scope>NUCLEOTIDE SEQUENCE [LARGE SCALE GENOMIC DNA]</scope>
    <source>
        <strain evidence="1 2">Poly51</strain>
    </source>
</reference>
<proteinExistence type="predicted"/>
<protein>
    <submittedName>
        <fullName evidence="1">Uncharacterized protein</fullName>
    </submittedName>
</protein>
<dbReference type="EMBL" id="SJPW01000006">
    <property type="protein sequence ID" value="TWU48684.1"/>
    <property type="molecule type" value="Genomic_DNA"/>
</dbReference>
<name>A0A5C6EJI0_9BACT</name>